<dbReference type="SUPFAM" id="SSF48452">
    <property type="entry name" value="TPR-like"/>
    <property type="match status" value="1"/>
</dbReference>
<feature type="domain" description="EMC2 TPR-like" evidence="4">
    <location>
        <begin position="82"/>
        <end position="191"/>
    </location>
</feature>
<gene>
    <name evidence="5" type="primary">oca3</name>
    <name evidence="5" type="ORF">IWW36_005501</name>
</gene>
<comment type="function">
    <text evidence="3">Part of the endoplasmic reticulum membrane protein complex (EMC) that enables the energy-independent insertion into endoplasmic reticulum membranes of newly synthesized membrane proteins.</text>
</comment>
<evidence type="ECO:0000313" key="6">
    <source>
        <dbReference type="Proteomes" id="UP001139887"/>
    </source>
</evidence>
<dbReference type="Gene3D" id="1.25.40.10">
    <property type="entry name" value="Tetratricopeptide repeat domain"/>
    <property type="match status" value="1"/>
</dbReference>
<keyword evidence="6" id="KW-1185">Reference proteome</keyword>
<keyword evidence="3" id="KW-0472">Membrane</keyword>
<dbReference type="PANTHER" id="PTHR12760">
    <property type="entry name" value="TETRATRICOPEPTIDE REPEAT PROTEIN"/>
    <property type="match status" value="1"/>
</dbReference>
<keyword evidence="1" id="KW-0677">Repeat</keyword>
<protein>
    <recommendedName>
        <fullName evidence="3">ER membrane protein complex subunit 2</fullName>
    </recommendedName>
</protein>
<reference evidence="5" key="1">
    <citation type="submission" date="2022-07" db="EMBL/GenBank/DDBJ databases">
        <title>Phylogenomic reconstructions and comparative analyses of Kickxellomycotina fungi.</title>
        <authorList>
            <person name="Reynolds N.K."/>
            <person name="Stajich J.E."/>
            <person name="Barry K."/>
            <person name="Grigoriev I.V."/>
            <person name="Crous P."/>
            <person name="Smith M.E."/>
        </authorList>
    </citation>
    <scope>NUCLEOTIDE SEQUENCE</scope>
    <source>
        <strain evidence="5">NRRL 1566</strain>
    </source>
</reference>
<dbReference type="Pfam" id="PF22890">
    <property type="entry name" value="TPR_EMC2"/>
    <property type="match status" value="1"/>
</dbReference>
<dbReference type="Proteomes" id="UP001139887">
    <property type="component" value="Unassembled WGS sequence"/>
</dbReference>
<dbReference type="EMBL" id="JANBUW010001354">
    <property type="protein sequence ID" value="KAJ2843604.1"/>
    <property type="molecule type" value="Genomic_DNA"/>
</dbReference>
<evidence type="ECO:0000256" key="3">
    <source>
        <dbReference type="RuleBase" id="RU367091"/>
    </source>
</evidence>
<evidence type="ECO:0000259" key="4">
    <source>
        <dbReference type="Pfam" id="PF22890"/>
    </source>
</evidence>
<evidence type="ECO:0000313" key="5">
    <source>
        <dbReference type="EMBL" id="KAJ2843604.1"/>
    </source>
</evidence>
<keyword evidence="2" id="KW-0802">TPR repeat</keyword>
<dbReference type="AlphaFoldDB" id="A0A9W8I679"/>
<dbReference type="OrthoDB" id="124397at2759"/>
<evidence type="ECO:0000256" key="1">
    <source>
        <dbReference type="ARBA" id="ARBA00022737"/>
    </source>
</evidence>
<name>A0A9W8I679_9FUNG</name>
<comment type="similarity">
    <text evidence="3">Belongs to the EMC2 family.</text>
</comment>
<accession>A0A9W8I679</accession>
<comment type="subunit">
    <text evidence="3">Component of the ER membrane protein complex (EMC).</text>
</comment>
<comment type="caution">
    <text evidence="5">The sequence shown here is derived from an EMBL/GenBank/DDBJ whole genome shotgun (WGS) entry which is preliminary data.</text>
</comment>
<dbReference type="InterPro" id="IPR011990">
    <property type="entry name" value="TPR-like_helical_dom_sf"/>
</dbReference>
<keyword evidence="3" id="KW-0256">Endoplasmic reticulum</keyword>
<dbReference type="InterPro" id="IPR055217">
    <property type="entry name" value="TPR_EMC2"/>
</dbReference>
<organism evidence="5 6">
    <name type="scientific">Coemansia brasiliensis</name>
    <dbReference type="NCBI Taxonomy" id="2650707"/>
    <lineage>
        <taxon>Eukaryota</taxon>
        <taxon>Fungi</taxon>
        <taxon>Fungi incertae sedis</taxon>
        <taxon>Zoopagomycota</taxon>
        <taxon>Kickxellomycotina</taxon>
        <taxon>Kickxellomycetes</taxon>
        <taxon>Kickxellales</taxon>
        <taxon>Kickxellaceae</taxon>
        <taxon>Coemansia</taxon>
    </lineage>
</organism>
<dbReference type="GO" id="GO:0072546">
    <property type="term" value="C:EMC complex"/>
    <property type="evidence" value="ECO:0007669"/>
    <property type="project" value="UniProtKB-UniRule"/>
</dbReference>
<sequence>MSGGALSLLADIRQSSERRPFAVLKLAEPLLNAQSSISSNSDDVYLVYEQVFIAALDEGQIELAKALLVLLRKRFASSERVKRLYGMINECVGHPEEAQLIYSQMHEKDNTNVLAHKRLIALLKSQGQVGEAIKMLVSYLDTHTNDFEAWLELSCLYLNTHMYPQAAFCLEEVILQQPANHYFHLCYAEINYTMGNLALALKEFLRVVELSTDNVRGFYGVKLVSDRIRALRDLPKKEQPPGIAGAPQPATLDRLSQLATERLVAAYSSSND</sequence>
<dbReference type="InterPro" id="IPR039856">
    <property type="entry name" value="EMC2-like"/>
</dbReference>
<evidence type="ECO:0000256" key="2">
    <source>
        <dbReference type="ARBA" id="ARBA00022803"/>
    </source>
</evidence>
<comment type="subcellular location">
    <subcellularLocation>
        <location evidence="3">Endoplasmic reticulum membrane</location>
        <topology evidence="3">Peripheral membrane protein</topology>
        <orientation evidence="3">Cytoplasmic side</orientation>
    </subcellularLocation>
</comment>
<proteinExistence type="inferred from homology"/>
<feature type="non-terminal residue" evidence="5">
    <location>
        <position position="272"/>
    </location>
</feature>